<feature type="region of interest" description="Disordered" evidence="1">
    <location>
        <begin position="1"/>
        <end position="53"/>
    </location>
</feature>
<evidence type="ECO:0000256" key="1">
    <source>
        <dbReference type="SAM" id="MobiDB-lite"/>
    </source>
</evidence>
<feature type="compositionally biased region" description="Low complexity" evidence="1">
    <location>
        <begin position="1"/>
        <end position="16"/>
    </location>
</feature>
<organism evidence="2 3">
    <name type="scientific">Fonsecaea nubica</name>
    <dbReference type="NCBI Taxonomy" id="856822"/>
    <lineage>
        <taxon>Eukaryota</taxon>
        <taxon>Fungi</taxon>
        <taxon>Dikarya</taxon>
        <taxon>Ascomycota</taxon>
        <taxon>Pezizomycotina</taxon>
        <taxon>Eurotiomycetes</taxon>
        <taxon>Chaetothyriomycetidae</taxon>
        <taxon>Chaetothyriales</taxon>
        <taxon>Herpotrichiellaceae</taxon>
        <taxon>Fonsecaea</taxon>
    </lineage>
</organism>
<feature type="compositionally biased region" description="Low complexity" evidence="1">
    <location>
        <begin position="484"/>
        <end position="494"/>
    </location>
</feature>
<keyword evidence="3" id="KW-1185">Reference proteome</keyword>
<gene>
    <name evidence="2" type="ORF">AYO20_08411</name>
</gene>
<reference evidence="2 3" key="1">
    <citation type="submission" date="2016-03" db="EMBL/GenBank/DDBJ databases">
        <title>The draft genome sequence of Fonsecaea nubica causative agent of cutaneous subcutaneous infection in human host.</title>
        <authorList>
            <person name="Costa F."/>
            <person name="Sybren D.H."/>
            <person name="Raittz R.T."/>
            <person name="Weiss V.A."/>
            <person name="Leao A.C."/>
            <person name="Gomes R."/>
            <person name="De Souza E.M."/>
            <person name="Pedrosa F.O."/>
            <person name="Steffens M.B."/>
            <person name="Bombassaro A."/>
            <person name="Tadra-Sfeir M.Z."/>
            <person name="Moreno L.F."/>
            <person name="Najafzadeh M.J."/>
            <person name="Felipe M.S."/>
            <person name="Teixeira M."/>
            <person name="Sun J."/>
            <person name="Xi L."/>
            <person name="Castro M.A."/>
            <person name="Vicente V.A."/>
        </authorList>
    </citation>
    <scope>NUCLEOTIDE SEQUENCE [LARGE SCALE GENOMIC DNA]</scope>
    <source>
        <strain evidence="2 3">CBS 269.64</strain>
    </source>
</reference>
<accession>A0A178CMN1</accession>
<feature type="region of interest" description="Disordered" evidence="1">
    <location>
        <begin position="458"/>
        <end position="524"/>
    </location>
</feature>
<proteinExistence type="predicted"/>
<sequence length="607" mass="69124">MEPASTTPAQTSQQQQKQRKAPARKTAAPQKTLAPKKRSAAPVDDDNDKTPRNKRSCTLRITVNAGRETQGSKENCACLHCEVRVETAREMGLKIESTNKGTASGEECQACEERGLPCSLVEYAQAGEGQRYTEKQLEKAKVRAKWELALEQQLEDMETRWSKQAEDVVSRRAFCDTTRKPKTTAMNEANEEVQKYRAEQIQKIDDDLEEQRSTTWAKMLSDLHHKLQLEHSVRLRENLQYLNDEVSKTRAAKLNAAKADDHKELLAWRMKKEADLEELMSLTERKMGAEIDAKRARMESALEAERHRQMTEMHDKVESERSTLFSRLLDELRQAIVSTRARDAEIPQKIQQFEQCLNSWKIQIEAQERTRFEQWRISMESYAQTELKAQVEAMRGLIVSDMTQRSQNAQMGKLVMHMAKKMNQMESKQTTWTTQVDQKLQSQQEDQQTKLAELMEQMEKQGHQEHTPAPTTVDSLLDGAPDPTSTAATLTALSVFDNGPLPTAQNNPSSTTQPGSIAGDDLGTKGADDLNSFYQTHSHQFTLTSQHTPPMTQWFGPMSNFTGVGADQRQQHSWPRNQQMADHQMWARNAGNGRTRYAVNTNESWKE</sequence>
<protein>
    <submittedName>
        <fullName evidence="2">Uncharacterized protein</fullName>
    </submittedName>
</protein>
<evidence type="ECO:0000313" key="3">
    <source>
        <dbReference type="Proteomes" id="UP000185904"/>
    </source>
</evidence>
<evidence type="ECO:0000313" key="2">
    <source>
        <dbReference type="EMBL" id="OAL31080.1"/>
    </source>
</evidence>
<dbReference type="GeneID" id="34591815"/>
<feature type="compositionally biased region" description="Polar residues" evidence="1">
    <location>
        <begin position="503"/>
        <end position="515"/>
    </location>
</feature>
<name>A0A178CMN1_9EURO</name>
<dbReference type="RefSeq" id="XP_022497326.1">
    <property type="nucleotide sequence ID" value="XM_022646688.1"/>
</dbReference>
<dbReference type="EMBL" id="LVCJ01000066">
    <property type="protein sequence ID" value="OAL31080.1"/>
    <property type="molecule type" value="Genomic_DNA"/>
</dbReference>
<dbReference type="Proteomes" id="UP000185904">
    <property type="component" value="Unassembled WGS sequence"/>
</dbReference>
<comment type="caution">
    <text evidence="2">The sequence shown here is derived from an EMBL/GenBank/DDBJ whole genome shotgun (WGS) entry which is preliminary data.</text>
</comment>
<dbReference type="AlphaFoldDB" id="A0A178CMN1"/>